<dbReference type="Proteomes" id="UP001501666">
    <property type="component" value="Unassembled WGS sequence"/>
</dbReference>
<keyword evidence="2" id="KW-1185">Reference proteome</keyword>
<name>A0ABN3TF39_9ACTN</name>
<evidence type="ECO:0000313" key="1">
    <source>
        <dbReference type="EMBL" id="GAA2701340.1"/>
    </source>
</evidence>
<sequence>MVGTKPLPSNGSSISGIGRLLAVATFLVTMASTTDSQVIAKVNMASTPTTPSQSGTEADGRAPISNATTVTTAIARNVCTIAPSTCPVSTETRAMAMVLNLAMMPSVMSMATEMAVPCAAPAILVIMMPGTR</sequence>
<proteinExistence type="predicted"/>
<organism evidence="1 2">
    <name type="scientific">Nonomuraea recticatena</name>
    <dbReference type="NCBI Taxonomy" id="46178"/>
    <lineage>
        <taxon>Bacteria</taxon>
        <taxon>Bacillati</taxon>
        <taxon>Actinomycetota</taxon>
        <taxon>Actinomycetes</taxon>
        <taxon>Streptosporangiales</taxon>
        <taxon>Streptosporangiaceae</taxon>
        <taxon>Nonomuraea</taxon>
    </lineage>
</organism>
<reference evidence="1 2" key="1">
    <citation type="journal article" date="2019" name="Int. J. Syst. Evol. Microbiol.">
        <title>The Global Catalogue of Microorganisms (GCM) 10K type strain sequencing project: providing services to taxonomists for standard genome sequencing and annotation.</title>
        <authorList>
            <consortium name="The Broad Institute Genomics Platform"/>
            <consortium name="The Broad Institute Genome Sequencing Center for Infectious Disease"/>
            <person name="Wu L."/>
            <person name="Ma J."/>
        </authorList>
    </citation>
    <scope>NUCLEOTIDE SEQUENCE [LARGE SCALE GENOMIC DNA]</scope>
    <source>
        <strain evidence="1 2">JCM 6835</strain>
    </source>
</reference>
<evidence type="ECO:0000313" key="2">
    <source>
        <dbReference type="Proteomes" id="UP001501666"/>
    </source>
</evidence>
<protein>
    <submittedName>
        <fullName evidence="1">Uncharacterized protein</fullName>
    </submittedName>
</protein>
<comment type="caution">
    <text evidence="1">The sequence shown here is derived from an EMBL/GenBank/DDBJ whole genome shotgun (WGS) entry which is preliminary data.</text>
</comment>
<gene>
    <name evidence="1" type="ORF">GCM10010412_099040</name>
</gene>
<dbReference type="EMBL" id="BAAATE010000066">
    <property type="protein sequence ID" value="GAA2701340.1"/>
    <property type="molecule type" value="Genomic_DNA"/>
</dbReference>
<accession>A0ABN3TF39</accession>